<evidence type="ECO:0000313" key="1">
    <source>
        <dbReference type="EMBL" id="CAB4126950.1"/>
    </source>
</evidence>
<name>A0A6J5L344_9CAUD</name>
<organism evidence="1">
    <name type="scientific">uncultured Caudovirales phage</name>
    <dbReference type="NCBI Taxonomy" id="2100421"/>
    <lineage>
        <taxon>Viruses</taxon>
        <taxon>Duplodnaviria</taxon>
        <taxon>Heunggongvirae</taxon>
        <taxon>Uroviricota</taxon>
        <taxon>Caudoviricetes</taxon>
        <taxon>Peduoviridae</taxon>
        <taxon>Maltschvirus</taxon>
        <taxon>Maltschvirus maltsch</taxon>
    </lineage>
</organism>
<sequence>MAFTVDIPDKVIDASIDCCNAGNMGNRGDGSDGSKDQQLTGIIGQNMLNLALKQPLMKAGGGFDGGIDAHIYDVSFDIKTMGRTVTPRLNFVNNLTRSQVKFNVDAYLFASVNRNENKLTVCGWLPKALFLERASLFIKGVDRKREDGSVFKTKSDMYEITNSDLFYEATSWEKLFTTIKHFAENREHPKYQTMKQWLADYEKEEK</sequence>
<accession>A0A6J5L344</accession>
<protein>
    <submittedName>
        <fullName evidence="1">Uncharacterized protein</fullName>
    </submittedName>
</protein>
<proteinExistence type="predicted"/>
<reference evidence="1" key="1">
    <citation type="submission" date="2020-04" db="EMBL/GenBank/DDBJ databases">
        <authorList>
            <person name="Chiriac C."/>
            <person name="Salcher M."/>
            <person name="Ghai R."/>
            <person name="Kavagutti S V."/>
        </authorList>
    </citation>
    <scope>NUCLEOTIDE SEQUENCE</scope>
</reference>
<gene>
    <name evidence="1" type="ORF">UFOVP77_36</name>
</gene>
<dbReference type="EMBL" id="LR796206">
    <property type="protein sequence ID" value="CAB4126950.1"/>
    <property type="molecule type" value="Genomic_DNA"/>
</dbReference>